<dbReference type="EMBL" id="LAZR01000604">
    <property type="protein sequence ID" value="KKN63029.1"/>
    <property type="molecule type" value="Genomic_DNA"/>
</dbReference>
<dbReference type="GO" id="GO:0046872">
    <property type="term" value="F:metal ion binding"/>
    <property type="evidence" value="ECO:0007669"/>
    <property type="project" value="UniProtKB-KW"/>
</dbReference>
<organism evidence="6">
    <name type="scientific">marine sediment metagenome</name>
    <dbReference type="NCBI Taxonomy" id="412755"/>
    <lineage>
        <taxon>unclassified sequences</taxon>
        <taxon>metagenomes</taxon>
        <taxon>ecological metagenomes</taxon>
    </lineage>
</organism>
<evidence type="ECO:0000313" key="6">
    <source>
        <dbReference type="EMBL" id="KKN63029.1"/>
    </source>
</evidence>
<evidence type="ECO:0000259" key="5">
    <source>
        <dbReference type="SMART" id="SM00849"/>
    </source>
</evidence>
<dbReference type="PANTHER" id="PTHR42978">
    <property type="entry name" value="QUORUM-QUENCHING LACTONASE YTNP-RELATED-RELATED"/>
    <property type="match status" value="1"/>
</dbReference>
<feature type="domain" description="Metallo-beta-lactamase" evidence="5">
    <location>
        <begin position="77"/>
        <end position="275"/>
    </location>
</feature>
<dbReference type="Pfam" id="PF00753">
    <property type="entry name" value="Lactamase_B"/>
    <property type="match status" value="1"/>
</dbReference>
<dbReference type="Gene3D" id="3.60.15.10">
    <property type="entry name" value="Ribonuclease Z/Hydroxyacylglutathione hydrolase-like"/>
    <property type="match status" value="1"/>
</dbReference>
<dbReference type="AlphaFoldDB" id="A0A0F9S7J4"/>
<name>A0A0F9S7J4_9ZZZZ</name>
<evidence type="ECO:0000256" key="1">
    <source>
        <dbReference type="ARBA" id="ARBA00007749"/>
    </source>
</evidence>
<protein>
    <recommendedName>
        <fullName evidence="5">Metallo-beta-lactamase domain-containing protein</fullName>
    </recommendedName>
</protein>
<dbReference type="SUPFAM" id="SSF56281">
    <property type="entry name" value="Metallo-hydrolase/oxidoreductase"/>
    <property type="match status" value="1"/>
</dbReference>
<dbReference type="InterPro" id="IPR036866">
    <property type="entry name" value="RibonucZ/Hydroxyglut_hydro"/>
</dbReference>
<dbReference type="InterPro" id="IPR051013">
    <property type="entry name" value="MBL_superfamily_lactonases"/>
</dbReference>
<comment type="caution">
    <text evidence="6">The sequence shown here is derived from an EMBL/GenBank/DDBJ whole genome shotgun (WGS) entry which is preliminary data.</text>
</comment>
<evidence type="ECO:0000256" key="4">
    <source>
        <dbReference type="ARBA" id="ARBA00022833"/>
    </source>
</evidence>
<keyword evidence="3" id="KW-0378">Hydrolase</keyword>
<comment type="similarity">
    <text evidence="1">Belongs to the metallo-beta-lactamase superfamily.</text>
</comment>
<dbReference type="CDD" id="cd07720">
    <property type="entry name" value="OPHC2-like_MBL-fold"/>
    <property type="match status" value="1"/>
</dbReference>
<sequence>MQIDRRAFLAQGFATGVLLGFPGLLHAQMTLGDMTLDVVSDGHLTLPGSFAFNDMPKDLLMPILERMNQPFDQLTPPCNLSLLRGNGRVVLFDAGSGTEFMPTAGKSLDALNALGVSPGDITDLVFTHGHPDHLWGVLDDFGDPLFANAMHYMGQTEWDYWTDPNTVSTIGSARQAFAVGAERRLQVVAEQMTFFSDAEEILPGVGARMTPGHTPGHMSFEVRAGNSAVMIVGDSIGNDHVALARPDWLSPADQDPTLGAQTRVGLINELVAAQMPIVGFHLGQGGLGRIEKTADGFSFRTEV</sequence>
<evidence type="ECO:0000256" key="3">
    <source>
        <dbReference type="ARBA" id="ARBA00022801"/>
    </source>
</evidence>
<dbReference type="GO" id="GO:0016787">
    <property type="term" value="F:hydrolase activity"/>
    <property type="evidence" value="ECO:0007669"/>
    <property type="project" value="UniProtKB-KW"/>
</dbReference>
<keyword evidence="2" id="KW-0479">Metal-binding</keyword>
<evidence type="ECO:0000256" key="2">
    <source>
        <dbReference type="ARBA" id="ARBA00022723"/>
    </source>
</evidence>
<reference evidence="6" key="1">
    <citation type="journal article" date="2015" name="Nature">
        <title>Complex archaea that bridge the gap between prokaryotes and eukaryotes.</title>
        <authorList>
            <person name="Spang A."/>
            <person name="Saw J.H."/>
            <person name="Jorgensen S.L."/>
            <person name="Zaremba-Niedzwiedzka K."/>
            <person name="Martijn J."/>
            <person name="Lind A.E."/>
            <person name="van Eijk R."/>
            <person name="Schleper C."/>
            <person name="Guy L."/>
            <person name="Ettema T.J."/>
        </authorList>
    </citation>
    <scope>NUCLEOTIDE SEQUENCE</scope>
</reference>
<dbReference type="PANTHER" id="PTHR42978:SF6">
    <property type="entry name" value="QUORUM-QUENCHING LACTONASE YTNP-RELATED"/>
    <property type="match status" value="1"/>
</dbReference>
<accession>A0A0F9S7J4</accession>
<dbReference type="InterPro" id="IPR001279">
    <property type="entry name" value="Metallo-B-lactamas"/>
</dbReference>
<keyword evidence="4" id="KW-0862">Zinc</keyword>
<proteinExistence type="inferred from homology"/>
<gene>
    <name evidence="6" type="ORF">LCGC14_0506100</name>
</gene>
<dbReference type="SMART" id="SM00849">
    <property type="entry name" value="Lactamase_B"/>
    <property type="match status" value="1"/>
</dbReference>